<dbReference type="Proteomes" id="UP000663853">
    <property type="component" value="Unassembled WGS sequence"/>
</dbReference>
<dbReference type="InterPro" id="IPR036047">
    <property type="entry name" value="F-box-like_dom_sf"/>
</dbReference>
<dbReference type="InterPro" id="IPR001810">
    <property type="entry name" value="F-box_dom"/>
</dbReference>
<sequence length="536" mass="62083">MVTRGYVGYRYKRKYFRQFIYGDAYPYDYGHGLRLAQTVPRDPSDLKDWVANRIHMLENTKTTEIVDEDDYVDIVHPDEGEGADELGFGTTYDNGWTFPEQLIEWTYVFDLDNMVFTVNGLDHFRLDRMPPDLDYYYEDYVRIPLIYLRQTVDLWPMPDFDTEECQRKYEALQPIVVPTSEWGAPTWDQLSVSQQFSIEITHQWLVNTAEQRSRAYAPSVRDEIGKPCWDILCAATPGLAILQETDFETYNLSARTLSSGYNDGRTRPPYRGKPELSYKRPSTIEEMVQERADSIARFRNPRKWRAQNRNVVDYFWVRGCLVTFCVRLAEPIHVAHHVERLVQRMRGSESVGFVLSSQLELVVVAVDGPRVRHSPVLDICAVDGRPGRATDGRLLLTHLLSPRWTSCPLPWRTQAYHSPPISDMPPDVLRMIVEYADLGTYLALRQVSKSVHSICVANPRVGPYTVLHKLPEFETVFAARSTSDQVKTIQLRWQPVGRDHGEWELREVSSEDLDKLKENEYYCEEFASTGSYMAFV</sequence>
<dbReference type="Pfam" id="PF00646">
    <property type="entry name" value="F-box"/>
    <property type="match status" value="1"/>
</dbReference>
<feature type="domain" description="F-box" evidence="1">
    <location>
        <begin position="418"/>
        <end position="454"/>
    </location>
</feature>
<organism evidence="2 3">
    <name type="scientific">Rhizoctonia solani</name>
    <dbReference type="NCBI Taxonomy" id="456999"/>
    <lineage>
        <taxon>Eukaryota</taxon>
        <taxon>Fungi</taxon>
        <taxon>Dikarya</taxon>
        <taxon>Basidiomycota</taxon>
        <taxon>Agaricomycotina</taxon>
        <taxon>Agaricomycetes</taxon>
        <taxon>Cantharellales</taxon>
        <taxon>Ceratobasidiaceae</taxon>
        <taxon>Rhizoctonia</taxon>
    </lineage>
</organism>
<gene>
    <name evidence="2" type="ORF">RDB_LOCUS97262</name>
</gene>
<protein>
    <recommendedName>
        <fullName evidence="1">F-box domain-containing protein</fullName>
    </recommendedName>
</protein>
<proteinExistence type="predicted"/>
<dbReference type="PROSITE" id="PS50181">
    <property type="entry name" value="FBOX"/>
    <property type="match status" value="1"/>
</dbReference>
<name>A0A8H3CIT6_9AGAM</name>
<dbReference type="EMBL" id="CAJMXA010002815">
    <property type="protein sequence ID" value="CAE6487562.1"/>
    <property type="molecule type" value="Genomic_DNA"/>
</dbReference>
<accession>A0A8H3CIT6</accession>
<comment type="caution">
    <text evidence="2">The sequence shown here is derived from an EMBL/GenBank/DDBJ whole genome shotgun (WGS) entry which is preliminary data.</text>
</comment>
<dbReference type="SUPFAM" id="SSF81383">
    <property type="entry name" value="F-box domain"/>
    <property type="match status" value="1"/>
</dbReference>
<evidence type="ECO:0000259" key="1">
    <source>
        <dbReference type="PROSITE" id="PS50181"/>
    </source>
</evidence>
<dbReference type="AlphaFoldDB" id="A0A8H3CIT6"/>
<evidence type="ECO:0000313" key="3">
    <source>
        <dbReference type="Proteomes" id="UP000663853"/>
    </source>
</evidence>
<evidence type="ECO:0000313" key="2">
    <source>
        <dbReference type="EMBL" id="CAE6487562.1"/>
    </source>
</evidence>
<reference evidence="2" key="1">
    <citation type="submission" date="2021-01" db="EMBL/GenBank/DDBJ databases">
        <authorList>
            <person name="Kaushik A."/>
        </authorList>
    </citation>
    <scope>NUCLEOTIDE SEQUENCE</scope>
    <source>
        <strain evidence="2">AG6-10EEA</strain>
    </source>
</reference>